<dbReference type="GO" id="GO:0005886">
    <property type="term" value="C:plasma membrane"/>
    <property type="evidence" value="ECO:0007669"/>
    <property type="project" value="UniProtKB-SubCell"/>
</dbReference>
<comment type="pathway">
    <text evidence="2 15">Bacterial outer membrane biogenesis; LPS core biosynthesis.</text>
</comment>
<evidence type="ECO:0000256" key="2">
    <source>
        <dbReference type="ARBA" id="ARBA00004713"/>
    </source>
</evidence>
<keyword evidence="11 15" id="KW-0448">Lipopolysaccharide biosynthesis</keyword>
<reference evidence="16 17" key="1">
    <citation type="submission" date="2014-08" db="EMBL/GenBank/DDBJ databases">
        <title>Chaperone-usher fimbriae in a diverse selection of Gallibacterium genomes.</title>
        <authorList>
            <person name="Kudirkiene E."/>
            <person name="Bager R.J."/>
            <person name="Johnson T.J."/>
            <person name="Bojesen A.M."/>
        </authorList>
    </citation>
    <scope>NUCLEOTIDE SEQUENCE [LARGE SCALE GENOMIC DNA]</scope>
    <source>
        <strain evidence="16 17">20558/3kl.</strain>
    </source>
</reference>
<dbReference type="EMBL" id="JPXS01000001">
    <property type="protein sequence ID" value="KGQ34818.1"/>
    <property type="molecule type" value="Genomic_DNA"/>
</dbReference>
<evidence type="ECO:0000256" key="1">
    <source>
        <dbReference type="ARBA" id="ARBA00004515"/>
    </source>
</evidence>
<evidence type="ECO:0000256" key="6">
    <source>
        <dbReference type="ARBA" id="ARBA00022519"/>
    </source>
</evidence>
<dbReference type="Proteomes" id="UP000030526">
    <property type="component" value="Unassembled WGS sequence"/>
</dbReference>
<dbReference type="Gene3D" id="1.10.510.10">
    <property type="entry name" value="Transferase(Phosphotransferase) domain 1"/>
    <property type="match status" value="1"/>
</dbReference>
<evidence type="ECO:0000256" key="12">
    <source>
        <dbReference type="ARBA" id="ARBA00023136"/>
    </source>
</evidence>
<evidence type="ECO:0000256" key="13">
    <source>
        <dbReference type="ARBA" id="ARBA00029511"/>
    </source>
</evidence>
<keyword evidence="5 15" id="KW-1003">Cell membrane</keyword>
<evidence type="ECO:0000256" key="4">
    <source>
        <dbReference type="ARBA" id="ARBA00011988"/>
    </source>
</evidence>
<keyword evidence="9 15" id="KW-0418">Kinase</keyword>
<dbReference type="SUPFAM" id="SSF56112">
    <property type="entry name" value="Protein kinase-like (PK-like)"/>
    <property type="match status" value="1"/>
</dbReference>
<protein>
    <recommendedName>
        <fullName evidence="13 15">3-deoxy-D-manno-octulosonic acid kinase</fullName>
        <shortName evidence="15">Kdo kinase</shortName>
        <ecNumber evidence="4 15">2.7.1.166</ecNumber>
    </recommendedName>
</protein>
<keyword evidence="12 15" id="KW-0472">Membrane</keyword>
<evidence type="ECO:0000256" key="7">
    <source>
        <dbReference type="ARBA" id="ARBA00022679"/>
    </source>
</evidence>
<evidence type="ECO:0000256" key="11">
    <source>
        <dbReference type="ARBA" id="ARBA00022985"/>
    </source>
</evidence>
<dbReference type="Pfam" id="PF06293">
    <property type="entry name" value="Kdo"/>
    <property type="match status" value="1"/>
</dbReference>
<sequence length="256" mass="30066">MLELRSILIKNAEIRSKTGSKMSKTYYLFAENIQTDSPQSLFDPVFWQAQQAILGSAKGRGITYFLNTKDRWGVNCALRHYYRGGLFGKLVKDHFLFSGINQCRSIKEFNLLQQLKQKNLPVPKPIAARVIRSGCCYQADILIELIENGQDLVAILQKHPLEHDVWHNIGKLIRQLHDQQVFHSDLNAHNILLQSLKNQKDKLWLLDFDKCDFQSGDNWKQENLQRLQRSFQKEVKRYHIHFNENNWQQLLNGYKE</sequence>
<evidence type="ECO:0000256" key="15">
    <source>
        <dbReference type="HAMAP-Rule" id="MF_00521"/>
    </source>
</evidence>
<name>A0A0A2XRH5_9PAST</name>
<dbReference type="NCBIfam" id="NF002475">
    <property type="entry name" value="PRK01723.1"/>
    <property type="match status" value="1"/>
</dbReference>
<comment type="subcellular location">
    <subcellularLocation>
        <location evidence="1 15">Cell inner membrane</location>
        <topology evidence="1 15">Peripheral membrane protein</topology>
        <orientation evidence="1 15">Cytoplasmic side</orientation>
    </subcellularLocation>
</comment>
<keyword evidence="7 15" id="KW-0808">Transferase</keyword>
<evidence type="ECO:0000256" key="9">
    <source>
        <dbReference type="ARBA" id="ARBA00022777"/>
    </source>
</evidence>
<evidence type="ECO:0000256" key="14">
    <source>
        <dbReference type="ARBA" id="ARBA00034417"/>
    </source>
</evidence>
<keyword evidence="6 15" id="KW-0997">Cell inner membrane</keyword>
<keyword evidence="10 15" id="KW-0067">ATP-binding</keyword>
<feature type="active site" evidence="15">
    <location>
        <position position="185"/>
    </location>
</feature>
<evidence type="ECO:0000313" key="16">
    <source>
        <dbReference type="EMBL" id="KGQ34818.1"/>
    </source>
</evidence>
<evidence type="ECO:0000256" key="5">
    <source>
        <dbReference type="ARBA" id="ARBA00022475"/>
    </source>
</evidence>
<organism evidence="16 17">
    <name type="scientific">Gallibacterium anatis</name>
    <dbReference type="NCBI Taxonomy" id="750"/>
    <lineage>
        <taxon>Bacteria</taxon>
        <taxon>Pseudomonadati</taxon>
        <taxon>Pseudomonadota</taxon>
        <taxon>Gammaproteobacteria</taxon>
        <taxon>Pasteurellales</taxon>
        <taxon>Pasteurellaceae</taxon>
        <taxon>Gallibacterium</taxon>
    </lineage>
</organism>
<comment type="caution">
    <text evidence="16">The sequence shown here is derived from an EMBL/GenBank/DDBJ whole genome shotgun (WGS) entry which is preliminary data.</text>
</comment>
<evidence type="ECO:0000256" key="3">
    <source>
        <dbReference type="ARBA" id="ARBA00010327"/>
    </source>
</evidence>
<keyword evidence="8 15" id="KW-0547">Nucleotide-binding</keyword>
<evidence type="ECO:0000313" key="17">
    <source>
        <dbReference type="Proteomes" id="UP000030526"/>
    </source>
</evidence>
<dbReference type="GO" id="GO:0009244">
    <property type="term" value="P:lipopolysaccharide core region biosynthetic process"/>
    <property type="evidence" value="ECO:0007669"/>
    <property type="project" value="UniProtKB-UniRule"/>
</dbReference>
<dbReference type="AlphaFoldDB" id="A0A0A2XRH5"/>
<dbReference type="GO" id="GO:0016773">
    <property type="term" value="F:phosphotransferase activity, alcohol group as acceptor"/>
    <property type="evidence" value="ECO:0007669"/>
    <property type="project" value="UniProtKB-UniRule"/>
</dbReference>
<dbReference type="UniPathway" id="UPA00958"/>
<comment type="similarity">
    <text evidence="3 15">Belongs to the protein kinase superfamily. KdkA/RfaP family.</text>
</comment>
<dbReference type="EC" id="2.7.1.166" evidence="4 15"/>
<gene>
    <name evidence="15" type="primary">kdkA</name>
    <name evidence="16" type="ORF">JP32_00045</name>
</gene>
<evidence type="ECO:0000256" key="8">
    <source>
        <dbReference type="ARBA" id="ARBA00022741"/>
    </source>
</evidence>
<comment type="function">
    <text evidence="15">Catalyzes the ATP-dependent phosphorylation of the 3-deoxy-D-manno-octulosonic acid (Kdo) residue in Kdo-lipid IV(A) at the 4-OH position.</text>
</comment>
<dbReference type="GO" id="GO:0016301">
    <property type="term" value="F:kinase activity"/>
    <property type="evidence" value="ECO:0007669"/>
    <property type="project" value="UniProtKB-KW"/>
</dbReference>
<evidence type="ECO:0000256" key="10">
    <source>
        <dbReference type="ARBA" id="ARBA00022840"/>
    </source>
</evidence>
<dbReference type="GO" id="GO:0005524">
    <property type="term" value="F:ATP binding"/>
    <property type="evidence" value="ECO:0007669"/>
    <property type="project" value="UniProtKB-UniRule"/>
</dbReference>
<dbReference type="HAMAP" id="MF_00521">
    <property type="entry name" value="KDO_kinase"/>
    <property type="match status" value="1"/>
</dbReference>
<dbReference type="InterPro" id="IPR022826">
    <property type="entry name" value="KDO_kinase"/>
</dbReference>
<accession>A0A0A2XRH5</accession>
<comment type="catalytic activity">
    <reaction evidence="14 15">
        <text>an alpha-Kdo-(2-&gt;6)-lipid IVA + ATP = a 4-O-phospho-alpha-Kdo-(2-&gt;6)-lipid IVA + ADP + H(+)</text>
        <dbReference type="Rhea" id="RHEA:74271"/>
        <dbReference type="ChEBI" id="CHEBI:15378"/>
        <dbReference type="ChEBI" id="CHEBI:30616"/>
        <dbReference type="ChEBI" id="CHEBI:176428"/>
        <dbReference type="ChEBI" id="CHEBI:193140"/>
        <dbReference type="ChEBI" id="CHEBI:456216"/>
        <dbReference type="EC" id="2.7.1.166"/>
    </reaction>
</comment>
<proteinExistence type="inferred from homology"/>
<dbReference type="InterPro" id="IPR011009">
    <property type="entry name" value="Kinase-like_dom_sf"/>
</dbReference>